<evidence type="ECO:0000256" key="7">
    <source>
        <dbReference type="ARBA" id="ARBA00022777"/>
    </source>
</evidence>
<evidence type="ECO:0000256" key="5">
    <source>
        <dbReference type="ARBA" id="ARBA00022679"/>
    </source>
</evidence>
<reference evidence="9" key="2">
    <citation type="submission" date="2021-04" db="EMBL/GenBank/DDBJ databases">
        <authorList>
            <person name="Gilroy R."/>
        </authorList>
    </citation>
    <scope>NUCLEOTIDE SEQUENCE</scope>
    <source>
        <strain evidence="9">ChiSjej3B21-8574</strain>
    </source>
</reference>
<evidence type="ECO:0000259" key="8">
    <source>
        <dbReference type="PROSITE" id="PS51101"/>
    </source>
</evidence>
<feature type="domain" description="PTS EIIB type-4" evidence="8">
    <location>
        <begin position="2"/>
        <end position="159"/>
    </location>
</feature>
<dbReference type="InterPro" id="IPR036667">
    <property type="entry name" value="PTS_IIB_sorbose-sp_sf"/>
</dbReference>
<dbReference type="Proteomes" id="UP000823904">
    <property type="component" value="Unassembled WGS sequence"/>
</dbReference>
<dbReference type="GO" id="GO:0008982">
    <property type="term" value="F:protein-N(PI)-phosphohistidine-sugar phosphotransferase activity"/>
    <property type="evidence" value="ECO:0007669"/>
    <property type="project" value="InterPro"/>
</dbReference>
<dbReference type="GO" id="GO:0016301">
    <property type="term" value="F:kinase activity"/>
    <property type="evidence" value="ECO:0007669"/>
    <property type="project" value="UniProtKB-KW"/>
</dbReference>
<keyword evidence="5" id="KW-0808">Transferase</keyword>
<evidence type="ECO:0000256" key="2">
    <source>
        <dbReference type="ARBA" id="ARBA00022448"/>
    </source>
</evidence>
<keyword evidence="6" id="KW-0598">Phosphotransferase system</keyword>
<dbReference type="Pfam" id="PF03830">
    <property type="entry name" value="PTSIIB_sorb"/>
    <property type="match status" value="1"/>
</dbReference>
<evidence type="ECO:0000256" key="4">
    <source>
        <dbReference type="ARBA" id="ARBA00022597"/>
    </source>
</evidence>
<keyword evidence="3" id="KW-0963">Cytoplasm</keyword>
<dbReference type="AlphaFoldDB" id="A0A9D2T6V5"/>
<sequence length="159" mass="17739">MNIEGIVLVRIDDRLIHGQVMTSWLNYTGANKIMIIDDGVAADPFMKSVLKTCVPANVRLATFNVEKAAVRLKKGFAGDKCIVLVKYPETLYRLMKKGIVFSEINIGGMGVSGDRKKFFRNISASEEEKRMMKELIEAGAHITVRIIAEDSETDISKML</sequence>
<gene>
    <name evidence="9" type="ORF">H9754_01310</name>
</gene>
<evidence type="ECO:0000256" key="1">
    <source>
        <dbReference type="ARBA" id="ARBA00004496"/>
    </source>
</evidence>
<protein>
    <submittedName>
        <fullName evidence="9">PTS sugar transporter subunit IIB</fullName>
    </submittedName>
</protein>
<dbReference type="GO" id="GO:0005737">
    <property type="term" value="C:cytoplasm"/>
    <property type="evidence" value="ECO:0007669"/>
    <property type="project" value="UniProtKB-SubCell"/>
</dbReference>
<comment type="caution">
    <text evidence="9">The sequence shown here is derived from an EMBL/GenBank/DDBJ whole genome shotgun (WGS) entry which is preliminary data.</text>
</comment>
<evidence type="ECO:0000313" key="9">
    <source>
        <dbReference type="EMBL" id="HJC49213.1"/>
    </source>
</evidence>
<name>A0A9D2T6V5_9FIRM</name>
<dbReference type="Gene3D" id="3.40.35.10">
    <property type="entry name" value="Phosphotransferase system, sorbose subfamily IIB component"/>
    <property type="match status" value="1"/>
</dbReference>
<reference evidence="9" key="1">
    <citation type="journal article" date="2021" name="PeerJ">
        <title>Extensive microbial diversity within the chicken gut microbiome revealed by metagenomics and culture.</title>
        <authorList>
            <person name="Gilroy R."/>
            <person name="Ravi A."/>
            <person name="Getino M."/>
            <person name="Pursley I."/>
            <person name="Horton D.L."/>
            <person name="Alikhan N.F."/>
            <person name="Baker D."/>
            <person name="Gharbi K."/>
            <person name="Hall N."/>
            <person name="Watson M."/>
            <person name="Adriaenssens E.M."/>
            <person name="Foster-Nyarko E."/>
            <person name="Jarju S."/>
            <person name="Secka A."/>
            <person name="Antonio M."/>
            <person name="Oren A."/>
            <person name="Chaudhuri R.R."/>
            <person name="La Ragione R."/>
            <person name="Hildebrand F."/>
            <person name="Pallen M.J."/>
        </authorList>
    </citation>
    <scope>NUCLEOTIDE SEQUENCE</scope>
    <source>
        <strain evidence="9">ChiSjej3B21-8574</strain>
    </source>
</reference>
<dbReference type="SUPFAM" id="SSF52728">
    <property type="entry name" value="PTS IIb component"/>
    <property type="match status" value="1"/>
</dbReference>
<keyword evidence="4 9" id="KW-0762">Sugar transport</keyword>
<proteinExistence type="predicted"/>
<dbReference type="PROSITE" id="PS51101">
    <property type="entry name" value="PTS_EIIB_TYPE_4"/>
    <property type="match status" value="1"/>
</dbReference>
<keyword evidence="2" id="KW-0813">Transport</keyword>
<accession>A0A9D2T6V5</accession>
<keyword evidence="7" id="KW-0418">Kinase</keyword>
<evidence type="ECO:0000256" key="3">
    <source>
        <dbReference type="ARBA" id="ARBA00022490"/>
    </source>
</evidence>
<evidence type="ECO:0000256" key="6">
    <source>
        <dbReference type="ARBA" id="ARBA00022683"/>
    </source>
</evidence>
<dbReference type="GO" id="GO:0009401">
    <property type="term" value="P:phosphoenolpyruvate-dependent sugar phosphotransferase system"/>
    <property type="evidence" value="ECO:0007669"/>
    <property type="project" value="UniProtKB-KW"/>
</dbReference>
<dbReference type="EMBL" id="DWWD01000007">
    <property type="protein sequence ID" value="HJC49213.1"/>
    <property type="molecule type" value="Genomic_DNA"/>
</dbReference>
<organism evidence="9 10">
    <name type="scientific">Candidatus Anaerostipes avistercoris</name>
    <dbReference type="NCBI Taxonomy" id="2838462"/>
    <lineage>
        <taxon>Bacteria</taxon>
        <taxon>Bacillati</taxon>
        <taxon>Bacillota</taxon>
        <taxon>Clostridia</taxon>
        <taxon>Lachnospirales</taxon>
        <taxon>Lachnospiraceae</taxon>
        <taxon>Anaerostipes</taxon>
    </lineage>
</organism>
<dbReference type="InterPro" id="IPR004720">
    <property type="entry name" value="PTS_IIB_sorbose-sp"/>
</dbReference>
<comment type="subcellular location">
    <subcellularLocation>
        <location evidence="1">Cytoplasm</location>
    </subcellularLocation>
</comment>
<evidence type="ECO:0000313" key="10">
    <source>
        <dbReference type="Proteomes" id="UP000823904"/>
    </source>
</evidence>